<dbReference type="CDD" id="cd06558">
    <property type="entry name" value="crotonase-like"/>
    <property type="match status" value="1"/>
</dbReference>
<dbReference type="SUPFAM" id="SSF52096">
    <property type="entry name" value="ClpP/crotonase"/>
    <property type="match status" value="1"/>
</dbReference>
<dbReference type="PANTHER" id="PTHR11941">
    <property type="entry name" value="ENOYL-COA HYDRATASE-RELATED"/>
    <property type="match status" value="1"/>
</dbReference>
<dbReference type="InterPro" id="IPR029045">
    <property type="entry name" value="ClpP/crotonase-like_dom_sf"/>
</dbReference>
<protein>
    <submittedName>
        <fullName evidence="5">Crotonase/enoyl-CoA hydratase family protein</fullName>
    </submittedName>
</protein>
<evidence type="ECO:0000256" key="4">
    <source>
        <dbReference type="RuleBase" id="RU003707"/>
    </source>
</evidence>
<comment type="similarity">
    <text evidence="1 4">Belongs to the enoyl-CoA hydratase/isomerase family.</text>
</comment>
<name>A0ABP9RG27_9PSEU</name>
<dbReference type="PANTHER" id="PTHR11941:SF169">
    <property type="entry name" value="(7AS)-7A-METHYL-1,5-DIOXO-2,3,5,6,7,7A-HEXAHYDRO-1H-INDENE-CARBOXYL-COA HYDROLASE"/>
    <property type="match status" value="1"/>
</dbReference>
<dbReference type="InterPro" id="IPR018376">
    <property type="entry name" value="Enoyl-CoA_hyd/isom_CS"/>
</dbReference>
<evidence type="ECO:0000256" key="1">
    <source>
        <dbReference type="ARBA" id="ARBA00005254"/>
    </source>
</evidence>
<dbReference type="Gene3D" id="3.90.226.10">
    <property type="entry name" value="2-enoyl-CoA Hydratase, Chain A, domain 1"/>
    <property type="match status" value="1"/>
</dbReference>
<dbReference type="Pfam" id="PF00378">
    <property type="entry name" value="ECH_1"/>
    <property type="match status" value="1"/>
</dbReference>
<sequence length="267" mass="28050">MRVTNVSTDEHRVSTERHGRTLLIRMERPTKRNAVDAAMTSALDEALNLLDDDPDLWCGVLSGGAGMFCAGTDLGAGPGRPTARGGPYGVVGRRRATPLIAAVEGIAYGGGMEIVLACDMVVAGRSARFGLPEVTHGVVANCGALFRADRSLPLVVAKQLLLTGRPLGAERAYALGLVGELVDDGQAERAALEMAGDVCANSPAAVRATLRAVEKAAGERDQQGWTLTREAEAAMAASPDRAEGIAAFLEKREPRWSSVEPAGRHPE</sequence>
<reference evidence="6" key="1">
    <citation type="journal article" date="2019" name="Int. J. Syst. Evol. Microbiol.">
        <title>The Global Catalogue of Microorganisms (GCM) 10K type strain sequencing project: providing services to taxonomists for standard genome sequencing and annotation.</title>
        <authorList>
            <consortium name="The Broad Institute Genomics Platform"/>
            <consortium name="The Broad Institute Genome Sequencing Center for Infectious Disease"/>
            <person name="Wu L."/>
            <person name="Ma J."/>
        </authorList>
    </citation>
    <scope>NUCLEOTIDE SEQUENCE [LARGE SCALE GENOMIC DNA]</scope>
    <source>
        <strain evidence="6">JCM 18303</strain>
    </source>
</reference>
<keyword evidence="6" id="KW-1185">Reference proteome</keyword>
<keyword evidence="2" id="KW-0443">Lipid metabolism</keyword>
<organism evidence="5 6">
    <name type="scientific">Pseudonocardia eucalypti</name>
    <dbReference type="NCBI Taxonomy" id="648755"/>
    <lineage>
        <taxon>Bacteria</taxon>
        <taxon>Bacillati</taxon>
        <taxon>Actinomycetota</taxon>
        <taxon>Actinomycetes</taxon>
        <taxon>Pseudonocardiales</taxon>
        <taxon>Pseudonocardiaceae</taxon>
        <taxon>Pseudonocardia</taxon>
    </lineage>
</organism>
<keyword evidence="3" id="KW-0456">Lyase</keyword>
<evidence type="ECO:0000313" key="5">
    <source>
        <dbReference type="EMBL" id="GAA5176328.1"/>
    </source>
</evidence>
<proteinExistence type="inferred from homology"/>
<dbReference type="PROSITE" id="PS00166">
    <property type="entry name" value="ENOYL_COA_HYDRATASE"/>
    <property type="match status" value="1"/>
</dbReference>
<dbReference type="Proteomes" id="UP001428817">
    <property type="component" value="Unassembled WGS sequence"/>
</dbReference>
<evidence type="ECO:0000256" key="3">
    <source>
        <dbReference type="ARBA" id="ARBA00023239"/>
    </source>
</evidence>
<evidence type="ECO:0000256" key="2">
    <source>
        <dbReference type="ARBA" id="ARBA00023098"/>
    </source>
</evidence>
<evidence type="ECO:0000313" key="6">
    <source>
        <dbReference type="Proteomes" id="UP001428817"/>
    </source>
</evidence>
<dbReference type="InterPro" id="IPR001753">
    <property type="entry name" value="Enoyl-CoA_hydra/iso"/>
</dbReference>
<dbReference type="EMBL" id="BAABJP010000068">
    <property type="protein sequence ID" value="GAA5176328.1"/>
    <property type="molecule type" value="Genomic_DNA"/>
</dbReference>
<gene>
    <name evidence="5" type="ORF">GCM10023321_84460</name>
</gene>
<comment type="caution">
    <text evidence="5">The sequence shown here is derived from an EMBL/GenBank/DDBJ whole genome shotgun (WGS) entry which is preliminary data.</text>
</comment>
<accession>A0ABP9RG27</accession>